<comment type="subcellular location">
    <subcellularLocation>
        <location evidence="6">Cell membrane</location>
        <topology evidence="6">Multi-pass membrane protein</topology>
    </subcellularLocation>
    <subcellularLocation>
        <location evidence="1">Membrane</location>
        <topology evidence="1">Multi-pass membrane protein</topology>
    </subcellularLocation>
</comment>
<gene>
    <name evidence="8" type="ORF">SAMN04244570_1339</name>
</gene>
<feature type="transmembrane region" description="Helical" evidence="6">
    <location>
        <begin position="26"/>
        <end position="50"/>
    </location>
</feature>
<dbReference type="GO" id="GO:0005886">
    <property type="term" value="C:plasma membrane"/>
    <property type="evidence" value="ECO:0007669"/>
    <property type="project" value="UniProtKB-SubCell"/>
</dbReference>
<organism evidence="8 9">
    <name type="scientific">Sporosarcina newyorkensis</name>
    <dbReference type="NCBI Taxonomy" id="759851"/>
    <lineage>
        <taxon>Bacteria</taxon>
        <taxon>Bacillati</taxon>
        <taxon>Bacillota</taxon>
        <taxon>Bacilli</taxon>
        <taxon>Bacillales</taxon>
        <taxon>Caryophanaceae</taxon>
        <taxon>Sporosarcina</taxon>
    </lineage>
</organism>
<dbReference type="InterPro" id="IPR051204">
    <property type="entry name" value="ABC_transp_perm/SBD"/>
</dbReference>
<evidence type="ECO:0000256" key="4">
    <source>
        <dbReference type="ARBA" id="ARBA00022989"/>
    </source>
</evidence>
<dbReference type="PANTHER" id="PTHR30177:SF4">
    <property type="entry name" value="OSMOPROTECTANT IMPORT PERMEASE PROTEIN OSMW"/>
    <property type="match status" value="1"/>
</dbReference>
<evidence type="ECO:0000256" key="2">
    <source>
        <dbReference type="ARBA" id="ARBA00022448"/>
    </source>
</evidence>
<reference evidence="9" key="1">
    <citation type="submission" date="2017-02" db="EMBL/GenBank/DDBJ databases">
        <authorList>
            <person name="Varghese N."/>
            <person name="Submissions S."/>
        </authorList>
    </citation>
    <scope>NUCLEOTIDE SEQUENCE [LARGE SCALE GENOMIC DNA]</scope>
    <source>
        <strain evidence="9">DSM 23966</strain>
    </source>
</reference>
<dbReference type="RefSeq" id="WP_078816986.1">
    <property type="nucleotide sequence ID" value="NZ_FUYJ01000001.1"/>
</dbReference>
<evidence type="ECO:0000256" key="3">
    <source>
        <dbReference type="ARBA" id="ARBA00022692"/>
    </source>
</evidence>
<evidence type="ECO:0000256" key="1">
    <source>
        <dbReference type="ARBA" id="ARBA00004141"/>
    </source>
</evidence>
<protein>
    <submittedName>
        <fullName evidence="8">Osmoprotectant transport system permease protein</fullName>
    </submittedName>
</protein>
<dbReference type="EMBL" id="FUYJ01000001">
    <property type="protein sequence ID" value="SKA92680.1"/>
    <property type="molecule type" value="Genomic_DNA"/>
</dbReference>
<keyword evidence="3 6" id="KW-0812">Transmembrane</keyword>
<dbReference type="InterPro" id="IPR035906">
    <property type="entry name" value="MetI-like_sf"/>
</dbReference>
<dbReference type="AlphaFoldDB" id="A0A1T4XT12"/>
<dbReference type="CDD" id="cd06261">
    <property type="entry name" value="TM_PBP2"/>
    <property type="match status" value="1"/>
</dbReference>
<dbReference type="Proteomes" id="UP000190042">
    <property type="component" value="Unassembled WGS sequence"/>
</dbReference>
<comment type="similarity">
    <text evidence="6">Belongs to the binding-protein-dependent transport system permease family.</text>
</comment>
<dbReference type="InterPro" id="IPR000515">
    <property type="entry name" value="MetI-like"/>
</dbReference>
<keyword evidence="4 6" id="KW-1133">Transmembrane helix</keyword>
<dbReference type="GO" id="GO:0031460">
    <property type="term" value="P:glycine betaine transport"/>
    <property type="evidence" value="ECO:0007669"/>
    <property type="project" value="TreeGrafter"/>
</dbReference>
<evidence type="ECO:0000313" key="9">
    <source>
        <dbReference type="Proteomes" id="UP000190042"/>
    </source>
</evidence>
<dbReference type="FunFam" id="1.10.3720.10:FF:000001">
    <property type="entry name" value="Glycine betaine ABC transporter, permease"/>
    <property type="match status" value="1"/>
</dbReference>
<evidence type="ECO:0000256" key="5">
    <source>
        <dbReference type="ARBA" id="ARBA00023136"/>
    </source>
</evidence>
<dbReference type="PROSITE" id="PS50928">
    <property type="entry name" value="ABC_TM1"/>
    <property type="match status" value="1"/>
</dbReference>
<dbReference type="SUPFAM" id="SSF161098">
    <property type="entry name" value="MetI-like"/>
    <property type="match status" value="1"/>
</dbReference>
<feature type="domain" description="ABC transmembrane type-1" evidence="7">
    <location>
        <begin position="22"/>
        <end position="201"/>
    </location>
</feature>
<dbReference type="Gene3D" id="1.10.3720.10">
    <property type="entry name" value="MetI-like"/>
    <property type="match status" value="1"/>
</dbReference>
<proteinExistence type="inferred from homology"/>
<feature type="transmembrane region" description="Helical" evidence="6">
    <location>
        <begin position="183"/>
        <end position="204"/>
    </location>
</feature>
<feature type="transmembrane region" description="Helical" evidence="6">
    <location>
        <begin position="70"/>
        <end position="94"/>
    </location>
</feature>
<keyword evidence="9" id="KW-1185">Reference proteome</keyword>
<dbReference type="PANTHER" id="PTHR30177">
    <property type="entry name" value="GLYCINE BETAINE/L-PROLINE TRANSPORT SYSTEM PERMEASE PROTEIN PROW"/>
    <property type="match status" value="1"/>
</dbReference>
<dbReference type="Pfam" id="PF00528">
    <property type="entry name" value="BPD_transp_1"/>
    <property type="match status" value="1"/>
</dbReference>
<sequence>MELLTELMQYIMNNQSELLALTVEHILLVIYGVVLAFIVGVPLAIVAVKIPRLAPVILSVANILQNVPSLAMLAILMLYFGLGNTAVIIGLFFYSLLPIIRNTYVGLQEVSGSLLDAGKGVGMNSFQLLTKVQIPLSLPFIVAGLRVAAVIAVGVASIAPYIGGGGLGKEIVSGIAQRSDIKILAGAIPAALLAILADYLLGFVEKYTKKRTA</sequence>
<evidence type="ECO:0000259" key="7">
    <source>
        <dbReference type="PROSITE" id="PS50928"/>
    </source>
</evidence>
<feature type="transmembrane region" description="Helical" evidence="6">
    <location>
        <begin position="138"/>
        <end position="163"/>
    </location>
</feature>
<name>A0A1T4XT12_9BACL</name>
<accession>A0A1T4XT12</accession>
<evidence type="ECO:0000256" key="6">
    <source>
        <dbReference type="RuleBase" id="RU363032"/>
    </source>
</evidence>
<dbReference type="GO" id="GO:0055085">
    <property type="term" value="P:transmembrane transport"/>
    <property type="evidence" value="ECO:0007669"/>
    <property type="project" value="InterPro"/>
</dbReference>
<keyword evidence="5 6" id="KW-0472">Membrane</keyword>
<keyword evidence="2 6" id="KW-0813">Transport</keyword>
<evidence type="ECO:0000313" key="8">
    <source>
        <dbReference type="EMBL" id="SKA92680.1"/>
    </source>
</evidence>